<dbReference type="PANTHER" id="PTHR30469:SF20">
    <property type="entry name" value="EFFLUX RND TRANSPORTER PERIPLASMIC ADAPTOR SUBUNIT"/>
    <property type="match status" value="1"/>
</dbReference>
<protein>
    <submittedName>
        <fullName evidence="4">Efflux RND transporter periplasmic adaptor subunit</fullName>
    </submittedName>
</protein>
<dbReference type="Gene3D" id="2.40.30.170">
    <property type="match status" value="1"/>
</dbReference>
<dbReference type="PANTHER" id="PTHR30469">
    <property type="entry name" value="MULTIDRUG RESISTANCE PROTEIN MDTA"/>
    <property type="match status" value="1"/>
</dbReference>
<evidence type="ECO:0000256" key="3">
    <source>
        <dbReference type="SAM" id="SignalP"/>
    </source>
</evidence>
<dbReference type="SUPFAM" id="SSF111369">
    <property type="entry name" value="HlyD-like secretion proteins"/>
    <property type="match status" value="1"/>
</dbReference>
<name>A0A9D7FBC8_9RHOO</name>
<evidence type="ECO:0000313" key="4">
    <source>
        <dbReference type="EMBL" id="MBK7421935.1"/>
    </source>
</evidence>
<comment type="similarity">
    <text evidence="1">Belongs to the membrane fusion protein (MFP) (TC 8.A.1) family.</text>
</comment>
<evidence type="ECO:0000313" key="5">
    <source>
        <dbReference type="Proteomes" id="UP000886602"/>
    </source>
</evidence>
<keyword evidence="2" id="KW-0175">Coiled coil</keyword>
<dbReference type="AlphaFoldDB" id="A0A9D7FBC8"/>
<reference evidence="4" key="1">
    <citation type="submission" date="2020-10" db="EMBL/GenBank/DDBJ databases">
        <title>Connecting structure to function with the recovery of over 1000 high-quality activated sludge metagenome-assembled genomes encoding full-length rRNA genes using long-read sequencing.</title>
        <authorList>
            <person name="Singleton C.M."/>
            <person name="Petriglieri F."/>
            <person name="Kristensen J.M."/>
            <person name="Kirkegaard R.H."/>
            <person name="Michaelsen T.Y."/>
            <person name="Andersen M.H."/>
            <person name="Karst S.M."/>
            <person name="Dueholm M.S."/>
            <person name="Nielsen P.H."/>
            <person name="Albertsen M."/>
        </authorList>
    </citation>
    <scope>NUCLEOTIDE SEQUENCE</scope>
    <source>
        <strain evidence="4">EsbW_18-Q3-R4-48_MAXAC.044</strain>
    </source>
</reference>
<dbReference type="GO" id="GO:0015562">
    <property type="term" value="F:efflux transmembrane transporter activity"/>
    <property type="evidence" value="ECO:0007669"/>
    <property type="project" value="TreeGrafter"/>
</dbReference>
<feature type="coiled-coil region" evidence="2">
    <location>
        <begin position="77"/>
        <end position="104"/>
    </location>
</feature>
<proteinExistence type="inferred from homology"/>
<dbReference type="EMBL" id="JADJNC010000003">
    <property type="protein sequence ID" value="MBK7421935.1"/>
    <property type="molecule type" value="Genomic_DNA"/>
</dbReference>
<dbReference type="NCBIfam" id="TIGR01730">
    <property type="entry name" value="RND_mfp"/>
    <property type="match status" value="1"/>
</dbReference>
<organism evidence="4 5">
    <name type="scientific">Candidatus Propionivibrio dominans</name>
    <dbReference type="NCBI Taxonomy" id="2954373"/>
    <lineage>
        <taxon>Bacteria</taxon>
        <taxon>Pseudomonadati</taxon>
        <taxon>Pseudomonadota</taxon>
        <taxon>Betaproteobacteria</taxon>
        <taxon>Rhodocyclales</taxon>
        <taxon>Rhodocyclaceae</taxon>
        <taxon>Propionivibrio</taxon>
    </lineage>
</organism>
<keyword evidence="3" id="KW-0732">Signal</keyword>
<dbReference type="GO" id="GO:1990281">
    <property type="term" value="C:efflux pump complex"/>
    <property type="evidence" value="ECO:0007669"/>
    <property type="project" value="TreeGrafter"/>
</dbReference>
<sequence>MTLTPAIRLLLAATVLSSLSVSAQTQAPAVNSNPIRVLLSPELETTLISQMVGRISALNASLGAAVAKGKPIVVFDCGEASAKLQMAQAEYASARETLETKNRLRKLEAAGDMEVALAVAAADRGRAAIAVSRAQVAQCTVLAPFSGRIVKLYVKPYQGVNVGSPLLEMVSDGPLKLRLNVPSKLLRTLRVGTTFEVDIDETGKTYPASVTAINARVDAVAQTVELEARIDSRPGELLAGMTGIARF</sequence>
<evidence type="ECO:0000256" key="2">
    <source>
        <dbReference type="SAM" id="Coils"/>
    </source>
</evidence>
<feature type="signal peptide" evidence="3">
    <location>
        <begin position="1"/>
        <end position="23"/>
    </location>
</feature>
<dbReference type="InterPro" id="IPR006143">
    <property type="entry name" value="RND_pump_MFP"/>
</dbReference>
<accession>A0A9D7FBC8</accession>
<comment type="caution">
    <text evidence="4">The sequence shown here is derived from an EMBL/GenBank/DDBJ whole genome shotgun (WGS) entry which is preliminary data.</text>
</comment>
<gene>
    <name evidence="4" type="ORF">IPJ48_01900</name>
</gene>
<feature type="chain" id="PRO_5038934453" evidence="3">
    <location>
        <begin position="24"/>
        <end position="247"/>
    </location>
</feature>
<dbReference type="Proteomes" id="UP000886602">
    <property type="component" value="Unassembled WGS sequence"/>
</dbReference>
<dbReference type="Gene3D" id="2.40.50.100">
    <property type="match status" value="1"/>
</dbReference>
<evidence type="ECO:0000256" key="1">
    <source>
        <dbReference type="ARBA" id="ARBA00009477"/>
    </source>
</evidence>